<keyword evidence="3" id="KW-0238">DNA-binding</keyword>
<evidence type="ECO:0000256" key="2">
    <source>
        <dbReference type="ARBA" id="ARBA00023015"/>
    </source>
</evidence>
<evidence type="ECO:0000256" key="1">
    <source>
        <dbReference type="ARBA" id="ARBA00004123"/>
    </source>
</evidence>
<protein>
    <recommendedName>
        <fullName evidence="9">AP2/ERF domain-containing protein</fullName>
    </recommendedName>
</protein>
<dbReference type="Pfam" id="PF00847">
    <property type="entry name" value="AP2"/>
    <property type="match status" value="1"/>
</dbReference>
<feature type="region of interest" description="Disordered" evidence="8">
    <location>
        <begin position="1"/>
        <end position="26"/>
    </location>
</feature>
<dbReference type="EMBL" id="JAAGAX010000012">
    <property type="protein sequence ID" value="KAF2296994.1"/>
    <property type="molecule type" value="Genomic_DNA"/>
</dbReference>
<reference evidence="10 11" key="1">
    <citation type="journal article" date="2020" name="Mol. Plant">
        <title>The Chromosome-Based Rubber Tree Genome Provides New Insights into Spurge Genome Evolution and Rubber Biosynthesis.</title>
        <authorList>
            <person name="Liu J."/>
            <person name="Shi C."/>
            <person name="Shi C.C."/>
            <person name="Li W."/>
            <person name="Zhang Q.J."/>
            <person name="Zhang Y."/>
            <person name="Li K."/>
            <person name="Lu H.F."/>
            <person name="Shi C."/>
            <person name="Zhu S.T."/>
            <person name="Xiao Z.Y."/>
            <person name="Nan H."/>
            <person name="Yue Y."/>
            <person name="Zhu X.G."/>
            <person name="Wu Y."/>
            <person name="Hong X.N."/>
            <person name="Fan G.Y."/>
            <person name="Tong Y."/>
            <person name="Zhang D."/>
            <person name="Mao C.L."/>
            <person name="Liu Y.L."/>
            <person name="Hao S.J."/>
            <person name="Liu W.Q."/>
            <person name="Lv M.Q."/>
            <person name="Zhang H.B."/>
            <person name="Liu Y."/>
            <person name="Hu-Tang G.R."/>
            <person name="Wang J.P."/>
            <person name="Wang J.H."/>
            <person name="Sun Y.H."/>
            <person name="Ni S.B."/>
            <person name="Chen W.B."/>
            <person name="Zhang X.C."/>
            <person name="Jiao Y.N."/>
            <person name="Eichler E.E."/>
            <person name="Li G.H."/>
            <person name="Liu X."/>
            <person name="Gao L.Z."/>
        </authorList>
    </citation>
    <scope>NUCLEOTIDE SEQUENCE [LARGE SCALE GENOMIC DNA]</scope>
    <source>
        <strain evidence="11">cv. GT1</strain>
        <tissue evidence="10">Leaf</tissue>
    </source>
</reference>
<dbReference type="PRINTS" id="PR00367">
    <property type="entry name" value="ETHRSPELEMNT"/>
</dbReference>
<comment type="subcellular location">
    <subcellularLocation>
        <location evidence="1">Nucleus</location>
    </subcellularLocation>
</comment>
<evidence type="ECO:0000256" key="4">
    <source>
        <dbReference type="ARBA" id="ARBA00023159"/>
    </source>
</evidence>
<proteinExistence type="inferred from homology"/>
<keyword evidence="4" id="KW-0010">Activator</keyword>
<sequence length="187" mass="20548">MSAASATHLHHQQSSSTGEAHRSKYKGVRRRKWGKWVSEIRVPGTHERLWLGTYSTPEAAAMAYDLASYCLKGQRSSSIKHRLNFPLMLPACVRADMSPKSIQKAASDAGMAIDAQMRLNRACSPGNESWGNEGVGGSVYKSFNSYDKALDAYSQYCSNKKLGEDGSGMFDVEEISKQETKGTNMNA</sequence>
<dbReference type="InterPro" id="IPR016177">
    <property type="entry name" value="DNA-bd_dom_sf"/>
</dbReference>
<name>A0A6A6L7M0_HEVBR</name>
<dbReference type="InterPro" id="IPR001471">
    <property type="entry name" value="AP2/ERF_dom"/>
</dbReference>
<organism evidence="10 11">
    <name type="scientific">Hevea brasiliensis</name>
    <name type="common">Para rubber tree</name>
    <name type="synonym">Siphonia brasiliensis</name>
    <dbReference type="NCBI Taxonomy" id="3981"/>
    <lineage>
        <taxon>Eukaryota</taxon>
        <taxon>Viridiplantae</taxon>
        <taxon>Streptophyta</taxon>
        <taxon>Embryophyta</taxon>
        <taxon>Tracheophyta</taxon>
        <taxon>Spermatophyta</taxon>
        <taxon>Magnoliopsida</taxon>
        <taxon>eudicotyledons</taxon>
        <taxon>Gunneridae</taxon>
        <taxon>Pentapetalae</taxon>
        <taxon>rosids</taxon>
        <taxon>fabids</taxon>
        <taxon>Malpighiales</taxon>
        <taxon>Euphorbiaceae</taxon>
        <taxon>Crotonoideae</taxon>
        <taxon>Micrandreae</taxon>
        <taxon>Hevea</taxon>
    </lineage>
</organism>
<dbReference type="PANTHER" id="PTHR31985">
    <property type="entry name" value="ETHYLENE-RESPONSIVE TRANSCRIPTION FACTOR ERF042-RELATED"/>
    <property type="match status" value="1"/>
</dbReference>
<dbReference type="CDD" id="cd00018">
    <property type="entry name" value="AP2"/>
    <property type="match status" value="1"/>
</dbReference>
<dbReference type="SUPFAM" id="SSF54171">
    <property type="entry name" value="DNA-binding domain"/>
    <property type="match status" value="1"/>
</dbReference>
<dbReference type="InterPro" id="IPR051032">
    <property type="entry name" value="AP2/ERF_TF_ERF_subfamily"/>
</dbReference>
<accession>A0A6A6L7M0</accession>
<evidence type="ECO:0000256" key="5">
    <source>
        <dbReference type="ARBA" id="ARBA00023163"/>
    </source>
</evidence>
<evidence type="ECO:0000256" key="6">
    <source>
        <dbReference type="ARBA" id="ARBA00023242"/>
    </source>
</evidence>
<keyword evidence="5" id="KW-0804">Transcription</keyword>
<keyword evidence="6" id="KW-0539">Nucleus</keyword>
<keyword evidence="2" id="KW-0805">Transcription regulation</keyword>
<comment type="similarity">
    <text evidence="7">Belongs to the AP2/ERF transcription factor family. ERF subfamily.</text>
</comment>
<dbReference type="GO" id="GO:0003677">
    <property type="term" value="F:DNA binding"/>
    <property type="evidence" value="ECO:0007669"/>
    <property type="project" value="UniProtKB-KW"/>
</dbReference>
<dbReference type="AlphaFoldDB" id="A0A6A6L7M0"/>
<evidence type="ECO:0000313" key="11">
    <source>
        <dbReference type="Proteomes" id="UP000467840"/>
    </source>
</evidence>
<evidence type="ECO:0000256" key="7">
    <source>
        <dbReference type="ARBA" id="ARBA00024343"/>
    </source>
</evidence>
<dbReference type="PROSITE" id="PS51032">
    <property type="entry name" value="AP2_ERF"/>
    <property type="match status" value="1"/>
</dbReference>
<comment type="caution">
    <text evidence="10">The sequence shown here is derived from an EMBL/GenBank/DDBJ whole genome shotgun (WGS) entry which is preliminary data.</text>
</comment>
<keyword evidence="11" id="KW-1185">Reference proteome</keyword>
<dbReference type="GO" id="GO:0005634">
    <property type="term" value="C:nucleus"/>
    <property type="evidence" value="ECO:0007669"/>
    <property type="project" value="UniProtKB-SubCell"/>
</dbReference>
<dbReference type="SMART" id="SM00380">
    <property type="entry name" value="AP2"/>
    <property type="match status" value="1"/>
</dbReference>
<evidence type="ECO:0000256" key="8">
    <source>
        <dbReference type="SAM" id="MobiDB-lite"/>
    </source>
</evidence>
<dbReference type="Gene3D" id="3.30.730.10">
    <property type="entry name" value="AP2/ERF domain"/>
    <property type="match status" value="1"/>
</dbReference>
<gene>
    <name evidence="10" type="ORF">GH714_014176</name>
</gene>
<dbReference type="InterPro" id="IPR036955">
    <property type="entry name" value="AP2/ERF_dom_sf"/>
</dbReference>
<evidence type="ECO:0000259" key="9">
    <source>
        <dbReference type="PROSITE" id="PS51032"/>
    </source>
</evidence>
<evidence type="ECO:0000313" key="10">
    <source>
        <dbReference type="EMBL" id="KAF2296994.1"/>
    </source>
</evidence>
<dbReference type="PANTHER" id="PTHR31985:SF45">
    <property type="entry name" value="ETHYLENE-RESPONSIVE TRANSCRIPTION FACTOR ERF020"/>
    <property type="match status" value="1"/>
</dbReference>
<dbReference type="GO" id="GO:0003700">
    <property type="term" value="F:DNA-binding transcription factor activity"/>
    <property type="evidence" value="ECO:0007669"/>
    <property type="project" value="InterPro"/>
</dbReference>
<evidence type="ECO:0000256" key="3">
    <source>
        <dbReference type="ARBA" id="ARBA00023125"/>
    </source>
</evidence>
<feature type="domain" description="AP2/ERF" evidence="9">
    <location>
        <begin position="24"/>
        <end position="86"/>
    </location>
</feature>
<dbReference type="Proteomes" id="UP000467840">
    <property type="component" value="Chromosome 18"/>
</dbReference>